<proteinExistence type="predicted"/>
<dbReference type="AlphaFoldDB" id="A0A934MPK7"/>
<dbReference type="EMBL" id="JAEKMH010000001">
    <property type="protein sequence ID" value="MBJ3783424.1"/>
    <property type="molecule type" value="Genomic_DNA"/>
</dbReference>
<name>A0A934MPK7_9HYPH</name>
<comment type="caution">
    <text evidence="1">The sequence shown here is derived from an EMBL/GenBank/DDBJ whole genome shotgun (WGS) entry which is preliminary data.</text>
</comment>
<accession>A0A934MPK7</accession>
<organism evidence="1 2">
    <name type="scientific">Devosia sediminis</name>
    <dbReference type="NCBI Taxonomy" id="2798801"/>
    <lineage>
        <taxon>Bacteria</taxon>
        <taxon>Pseudomonadati</taxon>
        <taxon>Pseudomonadota</taxon>
        <taxon>Alphaproteobacteria</taxon>
        <taxon>Hyphomicrobiales</taxon>
        <taxon>Devosiaceae</taxon>
        <taxon>Devosia</taxon>
    </lineage>
</organism>
<dbReference type="RefSeq" id="WP_198874661.1">
    <property type="nucleotide sequence ID" value="NZ_JAEKMH010000001.1"/>
</dbReference>
<reference evidence="1" key="1">
    <citation type="submission" date="2020-12" db="EMBL/GenBank/DDBJ databases">
        <title>Devosia sp. MSA67 isolated from Mo River.</title>
        <authorList>
            <person name="Ma F."/>
            <person name="Zi Z."/>
        </authorList>
    </citation>
    <scope>NUCLEOTIDE SEQUENCE</scope>
    <source>
        <strain evidence="1">MSA67</strain>
    </source>
</reference>
<sequence>MAVTETEILATGTNKTESGAVLIELGTMVTVCLKDAVNTARATVELQDDADNWQPTGMEMTAAKPSLSLISPGNYRVVRQADGACGVFKVI</sequence>
<keyword evidence="2" id="KW-1185">Reference proteome</keyword>
<evidence type="ECO:0000313" key="2">
    <source>
        <dbReference type="Proteomes" id="UP000602124"/>
    </source>
</evidence>
<dbReference type="Proteomes" id="UP000602124">
    <property type="component" value="Unassembled WGS sequence"/>
</dbReference>
<gene>
    <name evidence="1" type="ORF">JEQ47_01710</name>
</gene>
<protein>
    <submittedName>
        <fullName evidence="1">Uncharacterized protein</fullName>
    </submittedName>
</protein>
<evidence type="ECO:0000313" key="1">
    <source>
        <dbReference type="EMBL" id="MBJ3783424.1"/>
    </source>
</evidence>